<proteinExistence type="predicted"/>
<evidence type="ECO:0000313" key="4">
    <source>
        <dbReference type="Proteomes" id="UP000317909"/>
    </source>
</evidence>
<evidence type="ECO:0000313" key="3">
    <source>
        <dbReference type="EMBL" id="QDT73631.1"/>
    </source>
</evidence>
<protein>
    <submittedName>
        <fullName evidence="3">Type II secretion system protein G</fullName>
    </submittedName>
</protein>
<dbReference type="InterPro" id="IPR027558">
    <property type="entry name" value="Pre_pil_HX9DG_C"/>
</dbReference>
<organism evidence="3 4">
    <name type="scientific">Lacipirellula limnantheis</name>
    <dbReference type="NCBI Taxonomy" id="2528024"/>
    <lineage>
        <taxon>Bacteria</taxon>
        <taxon>Pseudomonadati</taxon>
        <taxon>Planctomycetota</taxon>
        <taxon>Planctomycetia</taxon>
        <taxon>Pirellulales</taxon>
        <taxon>Lacipirellulaceae</taxon>
        <taxon>Lacipirellula</taxon>
    </lineage>
</organism>
<dbReference type="RefSeq" id="WP_210420942.1">
    <property type="nucleotide sequence ID" value="NZ_CP036339.1"/>
</dbReference>
<dbReference type="PROSITE" id="PS00409">
    <property type="entry name" value="PROKAR_NTER_METHYL"/>
    <property type="match status" value="1"/>
</dbReference>
<accession>A0A517TZ35</accession>
<dbReference type="EMBL" id="CP036339">
    <property type="protein sequence ID" value="QDT73631.1"/>
    <property type="molecule type" value="Genomic_DNA"/>
</dbReference>
<dbReference type="AlphaFoldDB" id="A0A517TZ35"/>
<keyword evidence="1" id="KW-0812">Transmembrane</keyword>
<gene>
    <name evidence="3" type="primary">xcpT_4</name>
    <name evidence="3" type="ORF">I41_28200</name>
</gene>
<keyword evidence="1" id="KW-1133">Transmembrane helix</keyword>
<dbReference type="PANTHER" id="PTHR30093:SF2">
    <property type="entry name" value="TYPE II SECRETION SYSTEM PROTEIN H"/>
    <property type="match status" value="1"/>
</dbReference>
<name>A0A517TZ35_9BACT</name>
<dbReference type="NCBIfam" id="TIGR02532">
    <property type="entry name" value="IV_pilin_GFxxxE"/>
    <property type="match status" value="1"/>
</dbReference>
<dbReference type="Proteomes" id="UP000317909">
    <property type="component" value="Chromosome"/>
</dbReference>
<dbReference type="KEGG" id="llh:I41_28200"/>
<keyword evidence="1" id="KW-0472">Membrane</keyword>
<keyword evidence="4" id="KW-1185">Reference proteome</keyword>
<dbReference type="InterPro" id="IPR011453">
    <property type="entry name" value="DUF1559"/>
</dbReference>
<dbReference type="SUPFAM" id="SSF54523">
    <property type="entry name" value="Pili subunits"/>
    <property type="match status" value="1"/>
</dbReference>
<dbReference type="Pfam" id="PF07963">
    <property type="entry name" value="N_methyl"/>
    <property type="match status" value="1"/>
</dbReference>
<dbReference type="PANTHER" id="PTHR30093">
    <property type="entry name" value="GENERAL SECRETION PATHWAY PROTEIN G"/>
    <property type="match status" value="1"/>
</dbReference>
<evidence type="ECO:0000256" key="1">
    <source>
        <dbReference type="SAM" id="Phobius"/>
    </source>
</evidence>
<feature type="domain" description="DUF1559" evidence="2">
    <location>
        <begin position="45"/>
        <end position="298"/>
    </location>
</feature>
<dbReference type="InterPro" id="IPR012902">
    <property type="entry name" value="N_methyl_site"/>
</dbReference>
<feature type="transmembrane region" description="Helical" evidence="1">
    <location>
        <begin position="20"/>
        <end position="44"/>
    </location>
</feature>
<dbReference type="Pfam" id="PF07596">
    <property type="entry name" value="SBP_bac_10"/>
    <property type="match status" value="1"/>
</dbReference>
<dbReference type="Gene3D" id="3.30.700.10">
    <property type="entry name" value="Glycoprotein, Type 4 Pilin"/>
    <property type="match status" value="1"/>
</dbReference>
<dbReference type="NCBIfam" id="TIGR04294">
    <property type="entry name" value="pre_pil_HX9DG"/>
    <property type="match status" value="1"/>
</dbReference>
<dbReference type="InterPro" id="IPR045584">
    <property type="entry name" value="Pilin-like"/>
</dbReference>
<reference evidence="3 4" key="1">
    <citation type="submission" date="2019-02" db="EMBL/GenBank/DDBJ databases">
        <title>Deep-cultivation of Planctomycetes and their phenomic and genomic characterization uncovers novel biology.</title>
        <authorList>
            <person name="Wiegand S."/>
            <person name="Jogler M."/>
            <person name="Boedeker C."/>
            <person name="Pinto D."/>
            <person name="Vollmers J."/>
            <person name="Rivas-Marin E."/>
            <person name="Kohn T."/>
            <person name="Peeters S.H."/>
            <person name="Heuer A."/>
            <person name="Rast P."/>
            <person name="Oberbeckmann S."/>
            <person name="Bunk B."/>
            <person name="Jeske O."/>
            <person name="Meyerdierks A."/>
            <person name="Storesund J.E."/>
            <person name="Kallscheuer N."/>
            <person name="Luecker S."/>
            <person name="Lage O.M."/>
            <person name="Pohl T."/>
            <person name="Merkel B.J."/>
            <person name="Hornburger P."/>
            <person name="Mueller R.-W."/>
            <person name="Bruemmer F."/>
            <person name="Labrenz M."/>
            <person name="Spormann A.M."/>
            <person name="Op den Camp H."/>
            <person name="Overmann J."/>
            <person name="Amann R."/>
            <person name="Jetten M.S.M."/>
            <person name="Mascher T."/>
            <person name="Medema M.H."/>
            <person name="Devos D.P."/>
            <person name="Kaster A.-K."/>
            <person name="Ovreas L."/>
            <person name="Rohde M."/>
            <person name="Galperin M.Y."/>
            <person name="Jogler C."/>
        </authorList>
    </citation>
    <scope>NUCLEOTIDE SEQUENCE [LARGE SCALE GENOMIC DNA]</scope>
    <source>
        <strain evidence="3 4">I41</strain>
    </source>
</reference>
<evidence type="ECO:0000259" key="2">
    <source>
        <dbReference type="Pfam" id="PF07596"/>
    </source>
</evidence>
<sequence length="318" mass="33664">MIRGPANAAHRPPTESCRSGFTLVELLVVVAIIGVLAALLLPAVQAARESARMASCRNNLKQIGLALHAYHAEHGSFPAGARMHARSGRKSIGWHVLLLPHLDQRPLYTEIAPDGDGGARFHAEGTVAPTYLCPTAEPPSGSSADLESANYVGVAGAGQTRHEWPLEEVACGIVATDGVLHLHGEVSSADIADGTSHTLAVGERSIYKTEEPWSLGAVWFKSGGSQAPTSACVAAAKHVVWPVNAMESGRVHYVRDSDSPVELRKVLGNELAFGSRHPGGAHFAYADGSVQFLHEALDLVVYRQLATRGGEETNSETP</sequence>